<reference evidence="2" key="1">
    <citation type="submission" date="2023-06" db="EMBL/GenBank/DDBJ databases">
        <title>Genome-scale phylogeny and comparative genomics of the fungal order Sordariales.</title>
        <authorList>
            <consortium name="Lawrence Berkeley National Laboratory"/>
            <person name="Hensen N."/>
            <person name="Bonometti L."/>
            <person name="Westerberg I."/>
            <person name="Brannstrom I.O."/>
            <person name="Guillou S."/>
            <person name="Cros-Aarteil S."/>
            <person name="Calhoun S."/>
            <person name="Haridas S."/>
            <person name="Kuo A."/>
            <person name="Mondo S."/>
            <person name="Pangilinan J."/>
            <person name="Riley R."/>
            <person name="Labutti K."/>
            <person name="Andreopoulos B."/>
            <person name="Lipzen A."/>
            <person name="Chen C."/>
            <person name="Yanf M."/>
            <person name="Daum C."/>
            <person name="Ng V."/>
            <person name="Clum A."/>
            <person name="Steindorff A."/>
            <person name="Ohm R."/>
            <person name="Martin F."/>
            <person name="Silar P."/>
            <person name="Natvig D."/>
            <person name="Lalanne C."/>
            <person name="Gautier V."/>
            <person name="Ament-Velasquez S.L."/>
            <person name="Kruys A."/>
            <person name="Hutchinson M.I."/>
            <person name="Powell A.J."/>
            <person name="Barry K."/>
            <person name="Miller A.N."/>
            <person name="Grigoriev I.V."/>
            <person name="Debuchy R."/>
            <person name="Gladieux P."/>
            <person name="Thoren M.H."/>
            <person name="Johannesson H."/>
        </authorList>
    </citation>
    <scope>NUCLEOTIDE SEQUENCE</scope>
    <source>
        <strain evidence="2">8032-3</strain>
    </source>
</reference>
<dbReference type="RefSeq" id="XP_060279315.1">
    <property type="nucleotide sequence ID" value="XM_060425324.1"/>
</dbReference>
<feature type="domain" description="Amidohydrolase 3" evidence="1">
    <location>
        <begin position="74"/>
        <end position="566"/>
    </location>
</feature>
<dbReference type="Pfam" id="PF07969">
    <property type="entry name" value="Amidohydro_3"/>
    <property type="match status" value="1"/>
</dbReference>
<evidence type="ECO:0000313" key="2">
    <source>
        <dbReference type="EMBL" id="KAK1763102.1"/>
    </source>
</evidence>
<sequence length="571" mass="60233">MAGSSSSSTTTLFTNGKIFLSGVEPGTNPFPNQPPTFAESLLIRDSTIAFVGASDSPAVKDALALAAAGTEVAVVDLAGKTILPGFIDGHMHLMLLGQSLQKLDLGHCKDLADIQATISAHAAANPHLPRILCRGWMHSMTPGGVTARDLDGVDPLGRAVLVDTKDLHSTWANTAAVAALGADAWPDVVGGVIQRDADGRADGLFSEAANITYVWPYLTATASLADRAAAVRAAVRAYHAEGYTGMIDMAMDEGGWEALLHAATAEESPLPMRVAAYWLIKPMETDAETLVQVDRAAELAAQYNAQTSPDCRIVGIKVICDGIIDACTAGLTEPYLSGVGAANDSSDLLHPAPLWPADRLAPVVRRATELGLQIALHAIGDATISMVADILGAHASPARRPRMEHIELPSRHDAARLGALGITASVQPVHADPAILRAWPRLLGEARCARAFPYREFADGGAPLALGSDSPTAPHAPLGNVYVGTTRRSYREPALGTAVNAHFALGLCEAVAAATEGAAYSCFDEGRTGRLVEGLKADFVVVDMQWEKTRLLEARIEQTWFDGKKVWDCEG</sequence>
<dbReference type="InterPro" id="IPR033932">
    <property type="entry name" value="YtcJ-like"/>
</dbReference>
<dbReference type="Proteomes" id="UP001244011">
    <property type="component" value="Unassembled WGS sequence"/>
</dbReference>
<dbReference type="GO" id="GO:0016810">
    <property type="term" value="F:hydrolase activity, acting on carbon-nitrogen (but not peptide) bonds"/>
    <property type="evidence" value="ECO:0007669"/>
    <property type="project" value="InterPro"/>
</dbReference>
<dbReference type="Gene3D" id="2.30.40.10">
    <property type="entry name" value="Urease, subunit C, domain 1"/>
    <property type="match status" value="1"/>
</dbReference>
<proteinExistence type="predicted"/>
<dbReference type="SUPFAM" id="SSF51338">
    <property type="entry name" value="Composite domain of metallo-dependent hydrolases"/>
    <property type="match status" value="1"/>
</dbReference>
<dbReference type="InterPro" id="IPR032466">
    <property type="entry name" value="Metal_Hydrolase"/>
</dbReference>
<dbReference type="InterPro" id="IPR013108">
    <property type="entry name" value="Amidohydro_3"/>
</dbReference>
<dbReference type="SUPFAM" id="SSF51556">
    <property type="entry name" value="Metallo-dependent hydrolases"/>
    <property type="match status" value="1"/>
</dbReference>
<dbReference type="EMBL" id="MU839030">
    <property type="protein sequence ID" value="KAK1763102.1"/>
    <property type="molecule type" value="Genomic_DNA"/>
</dbReference>
<gene>
    <name evidence="2" type="ORF">QBC33DRAFT_480167</name>
</gene>
<dbReference type="PANTHER" id="PTHR22642:SF20">
    <property type="entry name" value="AMIDOHYDROLASE 3 DOMAIN-CONTAINING PROTEIN"/>
    <property type="match status" value="1"/>
</dbReference>
<accession>A0AAJ0BU52</accession>
<dbReference type="Gene3D" id="3.20.20.140">
    <property type="entry name" value="Metal-dependent hydrolases"/>
    <property type="match status" value="1"/>
</dbReference>
<dbReference type="InterPro" id="IPR011059">
    <property type="entry name" value="Metal-dep_hydrolase_composite"/>
</dbReference>
<dbReference type="AlphaFoldDB" id="A0AAJ0BU52"/>
<dbReference type="GeneID" id="85308511"/>
<organism evidence="2 3">
    <name type="scientific">Phialemonium atrogriseum</name>
    <dbReference type="NCBI Taxonomy" id="1093897"/>
    <lineage>
        <taxon>Eukaryota</taxon>
        <taxon>Fungi</taxon>
        <taxon>Dikarya</taxon>
        <taxon>Ascomycota</taxon>
        <taxon>Pezizomycotina</taxon>
        <taxon>Sordariomycetes</taxon>
        <taxon>Sordariomycetidae</taxon>
        <taxon>Cephalothecales</taxon>
        <taxon>Cephalothecaceae</taxon>
        <taxon>Phialemonium</taxon>
    </lineage>
</organism>
<comment type="caution">
    <text evidence="2">The sequence shown here is derived from an EMBL/GenBank/DDBJ whole genome shotgun (WGS) entry which is preliminary data.</text>
</comment>
<evidence type="ECO:0000313" key="3">
    <source>
        <dbReference type="Proteomes" id="UP001244011"/>
    </source>
</evidence>
<protein>
    <submittedName>
        <fullName evidence="2">Amidohydrolase 3</fullName>
    </submittedName>
</protein>
<dbReference type="PANTHER" id="PTHR22642">
    <property type="entry name" value="IMIDAZOLONEPROPIONASE"/>
    <property type="match status" value="1"/>
</dbReference>
<dbReference type="CDD" id="cd01300">
    <property type="entry name" value="YtcJ_like"/>
    <property type="match status" value="1"/>
</dbReference>
<keyword evidence="3" id="KW-1185">Reference proteome</keyword>
<evidence type="ECO:0000259" key="1">
    <source>
        <dbReference type="Pfam" id="PF07969"/>
    </source>
</evidence>
<name>A0AAJ0BU52_9PEZI</name>
<dbReference type="Gene3D" id="3.10.310.70">
    <property type="match status" value="1"/>
</dbReference>